<evidence type="ECO:0000256" key="2">
    <source>
        <dbReference type="SAM" id="SignalP"/>
    </source>
</evidence>
<dbReference type="PANTHER" id="PTHR35890">
    <property type="match status" value="1"/>
</dbReference>
<dbReference type="InterPro" id="IPR036198">
    <property type="entry name" value="Ecotin_sf"/>
</dbReference>
<dbReference type="Proteomes" id="UP001596473">
    <property type="component" value="Unassembled WGS sequence"/>
</dbReference>
<keyword evidence="3" id="KW-0646">Protease inhibitor</keyword>
<evidence type="ECO:0000256" key="1">
    <source>
        <dbReference type="ARBA" id="ARBA00010558"/>
    </source>
</evidence>
<dbReference type="Pfam" id="PF03974">
    <property type="entry name" value="Ecotin"/>
    <property type="match status" value="1"/>
</dbReference>
<keyword evidence="4" id="KW-1185">Reference proteome</keyword>
<dbReference type="PANTHER" id="PTHR35890:SF3">
    <property type="entry name" value="ECOTIN"/>
    <property type="match status" value="1"/>
</dbReference>
<evidence type="ECO:0000313" key="4">
    <source>
        <dbReference type="Proteomes" id="UP001596473"/>
    </source>
</evidence>
<dbReference type="EMBL" id="JBHTBQ010000001">
    <property type="protein sequence ID" value="MFC7418368.1"/>
    <property type="molecule type" value="Genomic_DNA"/>
</dbReference>
<dbReference type="NCBIfam" id="NF002987">
    <property type="entry name" value="PRK03719.1"/>
    <property type="match status" value="1"/>
</dbReference>
<feature type="chain" id="PRO_5046832814" evidence="2">
    <location>
        <begin position="22"/>
        <end position="158"/>
    </location>
</feature>
<dbReference type="PIRSF" id="PIRSF006865">
    <property type="entry name" value="Prot_inh_ecotin"/>
    <property type="match status" value="1"/>
</dbReference>
<name>A0ABW2QRI4_9NEIS</name>
<accession>A0ABW2QRI4</accession>
<keyword evidence="2" id="KW-0732">Signal</keyword>
<keyword evidence="3" id="KW-0722">Serine protease inhibitor</keyword>
<dbReference type="RefSeq" id="WP_380185315.1">
    <property type="nucleotide sequence ID" value="NZ_JBHTBQ010000001.1"/>
</dbReference>
<dbReference type="InterPro" id="IPR005658">
    <property type="entry name" value="Prot_inh_ecotin"/>
</dbReference>
<feature type="signal peptide" evidence="2">
    <location>
        <begin position="1"/>
        <end position="21"/>
    </location>
</feature>
<organism evidence="3 4">
    <name type="scientific">Iodobacter arcticus</name>
    <dbReference type="NCBI Taxonomy" id="590593"/>
    <lineage>
        <taxon>Bacteria</taxon>
        <taxon>Pseudomonadati</taxon>
        <taxon>Pseudomonadota</taxon>
        <taxon>Betaproteobacteria</taxon>
        <taxon>Neisseriales</taxon>
        <taxon>Chitinibacteraceae</taxon>
        <taxon>Iodobacter</taxon>
    </lineage>
</organism>
<dbReference type="SUPFAM" id="SSF49772">
    <property type="entry name" value="Ecotin, trypsin inhibitor"/>
    <property type="match status" value="1"/>
</dbReference>
<comment type="caution">
    <text evidence="3">The sequence shown here is derived from an EMBL/GenBank/DDBJ whole genome shotgun (WGS) entry which is preliminary data.</text>
</comment>
<sequence length="158" mass="17799">MKIKLAILTTLTTLTCASTFAASPDPMKPFPAPEAGFVRKVIQLPKVKNPELYRVQLLPGKMMEVDCNTRSLGGQLKKETAQGWGYDYWVLPQIQPGISTMMACDPNAPKKQAFVSVYSEELHRYNYKLPMVVYLPEGIELRYRIWSAKDKTKTAVNG</sequence>
<evidence type="ECO:0000313" key="3">
    <source>
        <dbReference type="EMBL" id="MFC7418368.1"/>
    </source>
</evidence>
<protein>
    <submittedName>
        <fullName evidence="3">Serine protease inhibitor ecotin</fullName>
    </submittedName>
</protein>
<dbReference type="Gene3D" id="2.60.40.550">
    <property type="entry name" value="Ecotin"/>
    <property type="match status" value="1"/>
</dbReference>
<comment type="similarity">
    <text evidence="1">Belongs to the protease inhibitor I11 (ecotin) family.</text>
</comment>
<proteinExistence type="inferred from homology"/>
<gene>
    <name evidence="3" type="primary">eco</name>
    <name evidence="3" type="ORF">ACFQNF_00550</name>
</gene>
<reference evidence="4" key="1">
    <citation type="journal article" date="2019" name="Int. J. Syst. Evol. Microbiol.">
        <title>The Global Catalogue of Microorganisms (GCM) 10K type strain sequencing project: providing services to taxonomists for standard genome sequencing and annotation.</title>
        <authorList>
            <consortium name="The Broad Institute Genomics Platform"/>
            <consortium name="The Broad Institute Genome Sequencing Center for Infectious Disease"/>
            <person name="Wu L."/>
            <person name="Ma J."/>
        </authorList>
    </citation>
    <scope>NUCLEOTIDE SEQUENCE [LARGE SCALE GENOMIC DNA]</scope>
    <source>
        <strain evidence="4">CCUG 62945</strain>
    </source>
</reference>
<dbReference type="GO" id="GO:0004867">
    <property type="term" value="F:serine-type endopeptidase inhibitor activity"/>
    <property type="evidence" value="ECO:0007669"/>
    <property type="project" value="UniProtKB-KW"/>
</dbReference>